<gene>
    <name evidence="1" type="ORF">CLV90_0402</name>
</gene>
<proteinExistence type="predicted"/>
<dbReference type="EMBL" id="SOAY01000010">
    <property type="protein sequence ID" value="TDT46352.1"/>
    <property type="molecule type" value="Genomic_DNA"/>
</dbReference>
<comment type="caution">
    <text evidence="1">The sequence shown here is derived from an EMBL/GenBank/DDBJ whole genome shotgun (WGS) entry which is preliminary data.</text>
</comment>
<organism evidence="1 2">
    <name type="scientific">Maribacter spongiicola</name>
    <dbReference type="NCBI Taxonomy" id="1206753"/>
    <lineage>
        <taxon>Bacteria</taxon>
        <taxon>Pseudomonadati</taxon>
        <taxon>Bacteroidota</taxon>
        <taxon>Flavobacteriia</taxon>
        <taxon>Flavobacteriales</taxon>
        <taxon>Flavobacteriaceae</taxon>
        <taxon>Maribacter</taxon>
    </lineage>
</organism>
<sequence>MQTTNIFKGKKVLFFSPKFFGYGVEIAKKLEILGCDVDYFDEKPNNDFITKALVRVNKKILSRKIYDYYSLIFIDLDKDIYDIVFFLTPESISVKSLKYLKSTQPNAKFVLYMWDSLKNRQNVLDLLPFFDHKFSFDKQDCSQLANNFNFRPLFYLDIYKNVTYTKSTIDMFFVGTVHSDRLRLLKEIENECKKLAKSSFYFMFLQSKIIYYYRKLTDKHFRKSNIQDFAFKSLSQKELIEKLKVSNSVLDIQHPSQSGLTMRAIEMIGAKKKLITTNKDIANYDFYNSNNILIINRDKPKLSASFFECKYLDLKEHIYFKYSLEGWLKEIFLESLNETV</sequence>
<evidence type="ECO:0000313" key="1">
    <source>
        <dbReference type="EMBL" id="TDT46352.1"/>
    </source>
</evidence>
<evidence type="ECO:0000313" key="2">
    <source>
        <dbReference type="Proteomes" id="UP000294749"/>
    </source>
</evidence>
<protein>
    <recommendedName>
        <fullName evidence="3">Lipopolysaccharide biosynthesis protein</fullName>
    </recommendedName>
</protein>
<keyword evidence="2" id="KW-1185">Reference proteome</keyword>
<dbReference type="AlphaFoldDB" id="A0A4R7K706"/>
<dbReference type="RefSeq" id="WP_133685839.1">
    <property type="nucleotide sequence ID" value="NZ_SOAY01000010.1"/>
</dbReference>
<reference evidence="1 2" key="1">
    <citation type="submission" date="2019-03" db="EMBL/GenBank/DDBJ databases">
        <title>Genomic Encyclopedia of Archaeal and Bacterial Type Strains, Phase II (KMG-II): from individual species to whole genera.</title>
        <authorList>
            <person name="Goeker M."/>
        </authorList>
    </citation>
    <scope>NUCLEOTIDE SEQUENCE [LARGE SCALE GENOMIC DNA]</scope>
    <source>
        <strain evidence="1 2">DSM 25233</strain>
    </source>
</reference>
<dbReference type="OrthoDB" id="3251881at2"/>
<name>A0A4R7K706_9FLAO</name>
<accession>A0A4R7K706</accession>
<dbReference type="Proteomes" id="UP000294749">
    <property type="component" value="Unassembled WGS sequence"/>
</dbReference>
<evidence type="ECO:0008006" key="3">
    <source>
        <dbReference type="Google" id="ProtNLM"/>
    </source>
</evidence>